<feature type="region of interest" description="Disordered" evidence="1">
    <location>
        <begin position="42"/>
        <end position="61"/>
    </location>
</feature>
<comment type="caution">
    <text evidence="2">The sequence shown here is derived from an EMBL/GenBank/DDBJ whole genome shotgun (WGS) entry which is preliminary data.</text>
</comment>
<evidence type="ECO:0000256" key="1">
    <source>
        <dbReference type="SAM" id="MobiDB-lite"/>
    </source>
</evidence>
<gene>
    <name evidence="2" type="ORF">J21TS3_23230</name>
</gene>
<name>A0ABQ4LW84_9BACL</name>
<dbReference type="Proteomes" id="UP000680638">
    <property type="component" value="Unassembled WGS sequence"/>
</dbReference>
<sequence length="61" mass="7033">MMHLPNFTLPETQPQLCDLIHIKRFKSAHFTEEWHRNARSPFIPDAAQPKHRSMAIKGGAP</sequence>
<proteinExistence type="predicted"/>
<organism evidence="2 3">
    <name type="scientific">Paenibacillus cookii</name>
    <dbReference type="NCBI Taxonomy" id="157839"/>
    <lineage>
        <taxon>Bacteria</taxon>
        <taxon>Bacillati</taxon>
        <taxon>Bacillota</taxon>
        <taxon>Bacilli</taxon>
        <taxon>Bacillales</taxon>
        <taxon>Paenibacillaceae</taxon>
        <taxon>Paenibacillus</taxon>
    </lineage>
</organism>
<evidence type="ECO:0000313" key="3">
    <source>
        <dbReference type="Proteomes" id="UP000680638"/>
    </source>
</evidence>
<protein>
    <submittedName>
        <fullName evidence="2">Uncharacterized protein</fullName>
    </submittedName>
</protein>
<keyword evidence="3" id="KW-1185">Reference proteome</keyword>
<reference evidence="2 3" key="1">
    <citation type="submission" date="2021-03" db="EMBL/GenBank/DDBJ databases">
        <title>Antimicrobial resistance genes in bacteria isolated from Japanese honey, and their potential for conferring macrolide and lincosamide resistance in the American foulbrood pathogen Paenibacillus larvae.</title>
        <authorList>
            <person name="Okamoto M."/>
            <person name="Kumagai M."/>
            <person name="Kanamori H."/>
            <person name="Takamatsu D."/>
        </authorList>
    </citation>
    <scope>NUCLEOTIDE SEQUENCE [LARGE SCALE GENOMIC DNA]</scope>
    <source>
        <strain evidence="2 3">J21TS3</strain>
    </source>
</reference>
<evidence type="ECO:0000313" key="2">
    <source>
        <dbReference type="EMBL" id="GIO67502.1"/>
    </source>
</evidence>
<dbReference type="EMBL" id="BORW01000010">
    <property type="protein sequence ID" value="GIO67502.1"/>
    <property type="molecule type" value="Genomic_DNA"/>
</dbReference>
<accession>A0ABQ4LW84</accession>